<dbReference type="HOGENOM" id="CLU_1332138_0_0_1"/>
<sequence length="206" mass="22761">MAATPTGLSERVQAAFHSKPGQTEHAPGPAGRYINFNAFSAKLVASIFQPAMQLKVMVWSELSQLLEVVVLSAYQGGIQKLGTEEQMKELFCLDIKAAMQSILRAASTLRDASRQSERDHRCLPADRELWNASAPGFAVRRWNFWKSRLQSLLVLNFFNQETSITVRGGGGGGGGRLLKMQKTRMTALALQKRNGIHHRSLPHSTS</sequence>
<dbReference type="InterPro" id="IPR022085">
    <property type="entry name" value="OpdG"/>
</dbReference>
<organism evidence="1 2">
    <name type="scientific">Macrophomina phaseolina (strain MS6)</name>
    <name type="common">Charcoal rot fungus</name>
    <dbReference type="NCBI Taxonomy" id="1126212"/>
    <lineage>
        <taxon>Eukaryota</taxon>
        <taxon>Fungi</taxon>
        <taxon>Dikarya</taxon>
        <taxon>Ascomycota</taxon>
        <taxon>Pezizomycotina</taxon>
        <taxon>Dothideomycetes</taxon>
        <taxon>Dothideomycetes incertae sedis</taxon>
        <taxon>Botryosphaeriales</taxon>
        <taxon>Botryosphaeriaceae</taxon>
        <taxon>Macrophomina</taxon>
    </lineage>
</organism>
<comment type="caution">
    <text evidence="1">The sequence shown here is derived from an EMBL/GenBank/DDBJ whole genome shotgun (WGS) entry which is preliminary data.</text>
</comment>
<dbReference type="VEuPathDB" id="FungiDB:MPH_04770"/>
<evidence type="ECO:0000313" key="2">
    <source>
        <dbReference type="Proteomes" id="UP000007129"/>
    </source>
</evidence>
<dbReference type="EMBL" id="AHHD01000218">
    <property type="protein sequence ID" value="EKG18080.1"/>
    <property type="molecule type" value="Genomic_DNA"/>
</dbReference>
<protein>
    <submittedName>
        <fullName evidence="1">Uncharacterized protein</fullName>
    </submittedName>
</protein>
<dbReference type="Pfam" id="PF12311">
    <property type="entry name" value="DUF3632"/>
    <property type="match status" value="1"/>
</dbReference>
<gene>
    <name evidence="1" type="ORF">MPH_04770</name>
</gene>
<accession>K2SMV0</accession>
<dbReference type="OrthoDB" id="3350591at2759"/>
<proteinExistence type="predicted"/>
<dbReference type="AlphaFoldDB" id="K2SMV0"/>
<name>K2SMV0_MACPH</name>
<dbReference type="Proteomes" id="UP000007129">
    <property type="component" value="Unassembled WGS sequence"/>
</dbReference>
<evidence type="ECO:0000313" key="1">
    <source>
        <dbReference type="EMBL" id="EKG18080.1"/>
    </source>
</evidence>
<reference evidence="1 2" key="1">
    <citation type="journal article" date="2012" name="BMC Genomics">
        <title>Tools to kill: Genome of one of the most destructive plant pathogenic fungi Macrophomina phaseolina.</title>
        <authorList>
            <person name="Islam M.S."/>
            <person name="Haque M.S."/>
            <person name="Islam M.M."/>
            <person name="Emdad E.M."/>
            <person name="Halim A."/>
            <person name="Hossen Q.M.M."/>
            <person name="Hossain M.Z."/>
            <person name="Ahmed B."/>
            <person name="Rahim S."/>
            <person name="Rahman M.S."/>
            <person name="Alam M.M."/>
            <person name="Hou S."/>
            <person name="Wan X."/>
            <person name="Saito J.A."/>
            <person name="Alam M."/>
        </authorList>
    </citation>
    <scope>NUCLEOTIDE SEQUENCE [LARGE SCALE GENOMIC DNA]</scope>
    <source>
        <strain evidence="1 2">MS6</strain>
    </source>
</reference>
<dbReference type="InParanoid" id="K2SMV0"/>